<dbReference type="PROSITE" id="PS51318">
    <property type="entry name" value="TAT"/>
    <property type="match status" value="1"/>
</dbReference>
<protein>
    <submittedName>
        <fullName evidence="3">Alkaline phosphatase D family protein</fullName>
    </submittedName>
</protein>
<feature type="domain" description="Phospholipase D N-terminal" evidence="2">
    <location>
        <begin position="45"/>
        <end position="136"/>
    </location>
</feature>
<comment type="caution">
    <text evidence="3">The sequence shown here is derived from an EMBL/GenBank/DDBJ whole genome shotgun (WGS) entry which is preliminary data.</text>
</comment>
<gene>
    <name evidence="3" type="ORF">V3330_16610</name>
</gene>
<dbReference type="InterPro" id="IPR018946">
    <property type="entry name" value="PhoD-like_MPP"/>
</dbReference>
<proteinExistence type="predicted"/>
<reference evidence="3 4" key="1">
    <citation type="submission" date="2024-02" db="EMBL/GenBank/DDBJ databases">
        <title>A novel Wenzhouxiangellaceae bacterium, isolated from coastal sediments.</title>
        <authorList>
            <person name="Du Z.-J."/>
            <person name="Ye Y.-Q."/>
            <person name="Zhang X.-Y."/>
        </authorList>
    </citation>
    <scope>NUCLEOTIDE SEQUENCE [LARGE SCALE GENOMIC DNA]</scope>
    <source>
        <strain evidence="3 4">CH-27</strain>
    </source>
</reference>
<dbReference type="Pfam" id="PF16655">
    <property type="entry name" value="PhoD_N"/>
    <property type="match status" value="1"/>
</dbReference>
<dbReference type="PANTHER" id="PTHR43606">
    <property type="entry name" value="PHOSPHATASE, PUTATIVE (AFU_ORTHOLOGUE AFUA_6G08710)-RELATED"/>
    <property type="match status" value="1"/>
</dbReference>
<dbReference type="EMBL" id="JAZHOG010000012">
    <property type="protein sequence ID" value="MEJ8569255.1"/>
    <property type="molecule type" value="Genomic_DNA"/>
</dbReference>
<dbReference type="CDD" id="cd07389">
    <property type="entry name" value="MPP_PhoD"/>
    <property type="match status" value="1"/>
</dbReference>
<dbReference type="InterPro" id="IPR029052">
    <property type="entry name" value="Metallo-depent_PP-like"/>
</dbReference>
<dbReference type="InterPro" id="IPR038607">
    <property type="entry name" value="PhoD-like_sf"/>
</dbReference>
<dbReference type="InterPro" id="IPR052900">
    <property type="entry name" value="Phospholipid_Metab_Enz"/>
</dbReference>
<organism evidence="3 4">
    <name type="scientific">Elongatibacter sediminis</name>
    <dbReference type="NCBI Taxonomy" id="3119006"/>
    <lineage>
        <taxon>Bacteria</taxon>
        <taxon>Pseudomonadati</taxon>
        <taxon>Pseudomonadota</taxon>
        <taxon>Gammaproteobacteria</taxon>
        <taxon>Chromatiales</taxon>
        <taxon>Wenzhouxiangellaceae</taxon>
        <taxon>Elongatibacter</taxon>
    </lineage>
</organism>
<dbReference type="InterPro" id="IPR006311">
    <property type="entry name" value="TAT_signal"/>
</dbReference>
<evidence type="ECO:0000259" key="1">
    <source>
        <dbReference type="Pfam" id="PF09423"/>
    </source>
</evidence>
<feature type="domain" description="PhoD-like phosphatase metallophosphatase" evidence="1">
    <location>
        <begin position="149"/>
        <end position="556"/>
    </location>
</feature>
<dbReference type="Gene3D" id="2.60.40.380">
    <property type="entry name" value="Purple acid phosphatase-like, N-terminal"/>
    <property type="match status" value="1"/>
</dbReference>
<dbReference type="AlphaFoldDB" id="A0AAW9RLV3"/>
<sequence length="700" mass="78478">MQQSRREFLSWFSAVGGCFVLTAWPHARAVLAGGDPSQGNYLFPQGVASADPQADAIVVWTRVIPLDRGERDVSLKVQFSRDREFRESLLDSELSASAEYDYTVRVFVDGLEPDRWYYYRFIAPDGTLSRIGRTRTAPAPDAMRPLNVAVFSCQHYSDGFFSAYRRLMIDNDSAPQDRKIDVILHLGDFIYEFPEVDLYKADGTLVDVRNPDGSQRIVDPLPSGGPDGNVRKAETVDDFRHLYRTYLLDRDLQEARASFPFIHTWDDHELINDCWQGFVLEESIHQRRMDANQAWFEYIPAALTRAAPGSAGYHLARDFEPAEVEEGAITDLDDHFLVREPNNLAAIHSIGITRSLRWGNLVEIFLPDERSFRGQRGVDASLLTGSLAPYPLWPMHPETISTLNAGRFANDGKPPETIQYQGKTIDNPRKDAPLGSMLGTRQKEWLKTSLKNSDVAWKVLCNSTPMLRFGLDVSFREGEPEAGLLWTDSWDGYPVERTELMEFLLEEKLTNVVSLTGDRHAHFAGMIYDDFDAEKPRPVIPEFACASTSAGCRAKVHALEIQHDPALKPLFLSIKDRNGEKDVMLPTLNAWLLFGAEAARALHETGEAEAAMAAAKPQINPHLSYADTDAYGYLIARYLPDQMEVEFVTIPEPLSDPGTAGPRVERRVSYSIGRWEAGSEPKLSDPAVIGKPPLCGLKRA</sequence>
<dbReference type="Proteomes" id="UP001359886">
    <property type="component" value="Unassembled WGS sequence"/>
</dbReference>
<dbReference type="PANTHER" id="PTHR43606:SF2">
    <property type="entry name" value="ALKALINE PHOSPHATASE FAMILY PROTEIN (AFU_ORTHOLOGUE AFUA_5G03860)"/>
    <property type="match status" value="1"/>
</dbReference>
<dbReference type="SUPFAM" id="SSF56300">
    <property type="entry name" value="Metallo-dependent phosphatases"/>
    <property type="match status" value="1"/>
</dbReference>
<dbReference type="Pfam" id="PF09423">
    <property type="entry name" value="PhoD"/>
    <property type="match status" value="1"/>
</dbReference>
<dbReference type="InterPro" id="IPR032093">
    <property type="entry name" value="PhoD_N"/>
</dbReference>
<accession>A0AAW9RLV3</accession>
<dbReference type="Gene3D" id="3.60.21.70">
    <property type="entry name" value="PhoD-like phosphatase"/>
    <property type="match status" value="1"/>
</dbReference>
<dbReference type="RefSeq" id="WP_354696580.1">
    <property type="nucleotide sequence ID" value="NZ_JAZHOG010000012.1"/>
</dbReference>
<evidence type="ECO:0000259" key="2">
    <source>
        <dbReference type="Pfam" id="PF16655"/>
    </source>
</evidence>
<evidence type="ECO:0000313" key="4">
    <source>
        <dbReference type="Proteomes" id="UP001359886"/>
    </source>
</evidence>
<dbReference type="PROSITE" id="PS51257">
    <property type="entry name" value="PROKAR_LIPOPROTEIN"/>
    <property type="match status" value="1"/>
</dbReference>
<keyword evidence="4" id="KW-1185">Reference proteome</keyword>
<name>A0AAW9RLV3_9GAMM</name>
<evidence type="ECO:0000313" key="3">
    <source>
        <dbReference type="EMBL" id="MEJ8569255.1"/>
    </source>
</evidence>